<evidence type="ECO:0000256" key="3">
    <source>
        <dbReference type="ARBA" id="ARBA00022490"/>
    </source>
</evidence>
<evidence type="ECO:0000256" key="8">
    <source>
        <dbReference type="ARBA" id="ARBA00025699"/>
    </source>
</evidence>
<dbReference type="OrthoDB" id="9815641at2"/>
<organism evidence="13 14">
    <name type="scientific">Geobacter argillaceus</name>
    <dbReference type="NCBI Taxonomy" id="345631"/>
    <lineage>
        <taxon>Bacteria</taxon>
        <taxon>Pseudomonadati</taxon>
        <taxon>Thermodesulfobacteriota</taxon>
        <taxon>Desulfuromonadia</taxon>
        <taxon>Geobacterales</taxon>
        <taxon>Geobacteraceae</taxon>
        <taxon>Geobacter</taxon>
    </lineage>
</organism>
<evidence type="ECO:0000256" key="10">
    <source>
        <dbReference type="PIRNR" id="PIRNR015601"/>
    </source>
</evidence>
<comment type="similarity">
    <text evidence="2 10">Belongs to the RNA methyltransferase RsmE family.</text>
</comment>
<sequence length="247" mass="26781">MSRRRILVTARLAPGTVATLIGSERHYLATVLRLKTGTELILADGAGREFIGSINRLDSDGVEIAIGDELPALQPDGPAITIYQGMPKGEKLELILQKGTELGVGSIVPFYAARSVPRLRDERIEGRLERWERIAREAARQCGRPDRPQLGLARNLADVLRMGEHSVKLLLWEGEKAVGLRQLLADTPRPDSVAVIIGPEGGLTGEEVTAAREAGYCSVTMGKRILRTETAGLAILAILQHVWGDLG</sequence>
<comment type="function">
    <text evidence="8 10">Specifically methylates the N3 position of the uracil ring of uridine 1498 (m3U1498) in 16S rRNA. Acts on the fully assembled 30S ribosomal subunit.</text>
</comment>
<dbReference type="InterPro" id="IPR006700">
    <property type="entry name" value="RsmE"/>
</dbReference>
<dbReference type="InterPro" id="IPR029026">
    <property type="entry name" value="tRNA_m1G_MTases_N"/>
</dbReference>
<keyword evidence="6 10" id="KW-0808">Transferase</keyword>
<dbReference type="InterPro" id="IPR046886">
    <property type="entry name" value="RsmE_MTase_dom"/>
</dbReference>
<dbReference type="RefSeq" id="WP_145021144.1">
    <property type="nucleotide sequence ID" value="NZ_VLLN01000008.1"/>
</dbReference>
<dbReference type="InterPro" id="IPR029028">
    <property type="entry name" value="Alpha/beta_knot_MTases"/>
</dbReference>
<evidence type="ECO:0000256" key="1">
    <source>
        <dbReference type="ARBA" id="ARBA00004496"/>
    </source>
</evidence>
<dbReference type="Pfam" id="PF20260">
    <property type="entry name" value="PUA_4"/>
    <property type="match status" value="1"/>
</dbReference>
<dbReference type="NCBIfam" id="NF008709">
    <property type="entry name" value="PRK11713.7-4"/>
    <property type="match status" value="1"/>
</dbReference>
<dbReference type="GO" id="GO:0005737">
    <property type="term" value="C:cytoplasm"/>
    <property type="evidence" value="ECO:0007669"/>
    <property type="project" value="UniProtKB-SubCell"/>
</dbReference>
<dbReference type="GO" id="GO:0070042">
    <property type="term" value="F:rRNA (uridine-N3-)-methyltransferase activity"/>
    <property type="evidence" value="ECO:0007669"/>
    <property type="project" value="TreeGrafter"/>
</dbReference>
<dbReference type="EC" id="2.1.1.193" evidence="10"/>
<dbReference type="PANTHER" id="PTHR30027">
    <property type="entry name" value="RIBOSOMAL RNA SMALL SUBUNIT METHYLTRANSFERASE E"/>
    <property type="match status" value="1"/>
</dbReference>
<dbReference type="PANTHER" id="PTHR30027:SF3">
    <property type="entry name" value="16S RRNA (URACIL(1498)-N(3))-METHYLTRANSFERASE"/>
    <property type="match status" value="1"/>
</dbReference>
<evidence type="ECO:0000256" key="4">
    <source>
        <dbReference type="ARBA" id="ARBA00022552"/>
    </source>
</evidence>
<keyword evidence="3 10" id="KW-0963">Cytoplasm</keyword>
<dbReference type="InterPro" id="IPR046887">
    <property type="entry name" value="RsmE_PUA-like"/>
</dbReference>
<evidence type="ECO:0000259" key="11">
    <source>
        <dbReference type="Pfam" id="PF04452"/>
    </source>
</evidence>
<protein>
    <recommendedName>
        <fullName evidence="10">Ribosomal RNA small subunit methyltransferase E</fullName>
        <ecNumber evidence="10">2.1.1.193</ecNumber>
    </recommendedName>
</protein>
<dbReference type="InterPro" id="IPR015947">
    <property type="entry name" value="PUA-like_sf"/>
</dbReference>
<evidence type="ECO:0000256" key="6">
    <source>
        <dbReference type="ARBA" id="ARBA00022679"/>
    </source>
</evidence>
<dbReference type="GO" id="GO:0070475">
    <property type="term" value="P:rRNA base methylation"/>
    <property type="evidence" value="ECO:0007669"/>
    <property type="project" value="TreeGrafter"/>
</dbReference>
<comment type="caution">
    <text evidence="13">The sequence shown here is derived from an EMBL/GenBank/DDBJ whole genome shotgun (WGS) entry which is preliminary data.</text>
</comment>
<keyword evidence="5 10" id="KW-0489">Methyltransferase</keyword>
<keyword evidence="4 10" id="KW-0698">rRNA processing</keyword>
<dbReference type="Pfam" id="PF04452">
    <property type="entry name" value="Methyltrans_RNA"/>
    <property type="match status" value="1"/>
</dbReference>
<dbReference type="EMBL" id="VLLN01000008">
    <property type="protein sequence ID" value="TWJ19572.1"/>
    <property type="molecule type" value="Genomic_DNA"/>
</dbReference>
<dbReference type="AlphaFoldDB" id="A0A562VP40"/>
<evidence type="ECO:0000313" key="14">
    <source>
        <dbReference type="Proteomes" id="UP000319449"/>
    </source>
</evidence>
<feature type="domain" description="Ribosomal RNA small subunit methyltransferase E methyltransferase" evidence="11">
    <location>
        <begin position="79"/>
        <end position="240"/>
    </location>
</feature>
<dbReference type="Proteomes" id="UP000319449">
    <property type="component" value="Unassembled WGS sequence"/>
</dbReference>
<evidence type="ECO:0000256" key="2">
    <source>
        <dbReference type="ARBA" id="ARBA00005528"/>
    </source>
</evidence>
<evidence type="ECO:0000256" key="9">
    <source>
        <dbReference type="ARBA" id="ARBA00047944"/>
    </source>
</evidence>
<dbReference type="Gene3D" id="3.40.1280.10">
    <property type="match status" value="1"/>
</dbReference>
<evidence type="ECO:0000259" key="12">
    <source>
        <dbReference type="Pfam" id="PF20260"/>
    </source>
</evidence>
<name>A0A562VP40_9BACT</name>
<dbReference type="CDD" id="cd18084">
    <property type="entry name" value="RsmE-like"/>
    <property type="match status" value="1"/>
</dbReference>
<keyword evidence="14" id="KW-1185">Reference proteome</keyword>
<comment type="catalytic activity">
    <reaction evidence="9 10">
        <text>uridine(1498) in 16S rRNA + S-adenosyl-L-methionine = N(3)-methyluridine(1498) in 16S rRNA + S-adenosyl-L-homocysteine + H(+)</text>
        <dbReference type="Rhea" id="RHEA:42920"/>
        <dbReference type="Rhea" id="RHEA-COMP:10283"/>
        <dbReference type="Rhea" id="RHEA-COMP:10284"/>
        <dbReference type="ChEBI" id="CHEBI:15378"/>
        <dbReference type="ChEBI" id="CHEBI:57856"/>
        <dbReference type="ChEBI" id="CHEBI:59789"/>
        <dbReference type="ChEBI" id="CHEBI:65315"/>
        <dbReference type="ChEBI" id="CHEBI:74502"/>
        <dbReference type="EC" id="2.1.1.193"/>
    </reaction>
</comment>
<comment type="subcellular location">
    <subcellularLocation>
        <location evidence="1 10">Cytoplasm</location>
    </subcellularLocation>
</comment>
<dbReference type="NCBIfam" id="TIGR00046">
    <property type="entry name" value="RsmE family RNA methyltransferase"/>
    <property type="match status" value="1"/>
</dbReference>
<dbReference type="PIRSF" id="PIRSF015601">
    <property type="entry name" value="MTase_slr0722"/>
    <property type="match status" value="1"/>
</dbReference>
<reference evidence="13 14" key="1">
    <citation type="submission" date="2019-07" db="EMBL/GenBank/DDBJ databases">
        <title>Genomic Encyclopedia of Archaeal and Bacterial Type Strains, Phase II (KMG-II): from individual species to whole genera.</title>
        <authorList>
            <person name="Goeker M."/>
        </authorList>
    </citation>
    <scope>NUCLEOTIDE SEQUENCE [LARGE SCALE GENOMIC DNA]</scope>
    <source>
        <strain evidence="13 14">ATCC BAA-1139</strain>
    </source>
</reference>
<evidence type="ECO:0000256" key="7">
    <source>
        <dbReference type="ARBA" id="ARBA00022691"/>
    </source>
</evidence>
<accession>A0A562VP40</accession>
<dbReference type="SUPFAM" id="SSF75217">
    <property type="entry name" value="alpha/beta knot"/>
    <property type="match status" value="1"/>
</dbReference>
<proteinExistence type="inferred from homology"/>
<evidence type="ECO:0000313" key="13">
    <source>
        <dbReference type="EMBL" id="TWJ19572.1"/>
    </source>
</evidence>
<keyword evidence="7 10" id="KW-0949">S-adenosyl-L-methionine</keyword>
<gene>
    <name evidence="13" type="ORF">JN12_01689</name>
</gene>
<evidence type="ECO:0000256" key="5">
    <source>
        <dbReference type="ARBA" id="ARBA00022603"/>
    </source>
</evidence>
<dbReference type="SUPFAM" id="SSF88697">
    <property type="entry name" value="PUA domain-like"/>
    <property type="match status" value="1"/>
</dbReference>
<feature type="domain" description="Ribosomal RNA small subunit methyltransferase E PUA-like" evidence="12">
    <location>
        <begin position="22"/>
        <end position="66"/>
    </location>
</feature>
<dbReference type="NCBIfam" id="NF008692">
    <property type="entry name" value="PRK11713.1-5"/>
    <property type="match status" value="1"/>
</dbReference>